<protein>
    <submittedName>
        <fullName evidence="3">HlyD family efflux transporter periplasmic adaptor subunit</fullName>
    </submittedName>
</protein>
<feature type="transmembrane region" description="Helical" evidence="1">
    <location>
        <begin position="41"/>
        <end position="64"/>
    </location>
</feature>
<dbReference type="InterPro" id="IPR058982">
    <property type="entry name" value="Beta-barrel_AprE"/>
</dbReference>
<dbReference type="RefSeq" id="WP_160727192.1">
    <property type="nucleotide sequence ID" value="NZ_WTYC01000002.1"/>
</dbReference>
<gene>
    <name evidence="3" type="ORF">GRI69_05105</name>
</gene>
<evidence type="ECO:0000259" key="2">
    <source>
        <dbReference type="Pfam" id="PF26002"/>
    </source>
</evidence>
<dbReference type="InterPro" id="IPR050739">
    <property type="entry name" value="MFP"/>
</dbReference>
<feature type="domain" description="AprE-like beta-barrel" evidence="2">
    <location>
        <begin position="314"/>
        <end position="402"/>
    </location>
</feature>
<organism evidence="3 4">
    <name type="scientific">Qipengyuania vulgaris</name>
    <dbReference type="NCBI Taxonomy" id="291985"/>
    <lineage>
        <taxon>Bacteria</taxon>
        <taxon>Pseudomonadati</taxon>
        <taxon>Pseudomonadota</taxon>
        <taxon>Alphaproteobacteria</taxon>
        <taxon>Sphingomonadales</taxon>
        <taxon>Erythrobacteraceae</taxon>
        <taxon>Qipengyuania</taxon>
    </lineage>
</organism>
<dbReference type="PANTHER" id="PTHR30386:SF28">
    <property type="entry name" value="EXPORTED PROTEIN"/>
    <property type="match status" value="1"/>
</dbReference>
<dbReference type="AlphaFoldDB" id="A0A844XNR6"/>
<evidence type="ECO:0000256" key="1">
    <source>
        <dbReference type="SAM" id="Phobius"/>
    </source>
</evidence>
<dbReference type="Proteomes" id="UP000448199">
    <property type="component" value="Unassembled WGS sequence"/>
</dbReference>
<dbReference type="PRINTS" id="PR01490">
    <property type="entry name" value="RTXTOXIND"/>
</dbReference>
<evidence type="ECO:0000313" key="4">
    <source>
        <dbReference type="Proteomes" id="UP000448199"/>
    </source>
</evidence>
<dbReference type="OrthoDB" id="9810980at2"/>
<sequence>MGGDETIERSGQNRDTGLFRTEVFEARKAKNDGRVNLLPSVSWHVITAILLGLFLGGVAFVALVPLARTETVDGVIWPHGKPVSLDSPISGTITSISAGEDDLVDEGELLVTVADRTAIGFGEDAAKIVERGIEARRLLVANEMDAARRDNELAISERRSRIGALISSKAATQNQITRQLELLASAREDFEIAQTVAVGGFISRQDLARRQEAVLAREQVLAQLKQEIVDIESQIAIERAGIKRDTESLATRLASLESTEEAFGLESAQAARNSSVALLAPVSGRVGALRRTPGQRIAVGEEILLIANDKLEWLVELQVPSSAISRVRVGGAVELRVASLPYQQYGTIEATITRIATIPEQRSDSDGSSTYYRVNARMNPSSELSASLSSVQGLPVEVVMHIGRATILEQILAERTRVQL</sequence>
<dbReference type="EMBL" id="WTYC01000002">
    <property type="protein sequence ID" value="MXO47631.1"/>
    <property type="molecule type" value="Genomic_DNA"/>
</dbReference>
<keyword evidence="1" id="KW-0812">Transmembrane</keyword>
<evidence type="ECO:0000313" key="3">
    <source>
        <dbReference type="EMBL" id="MXO47631.1"/>
    </source>
</evidence>
<comment type="caution">
    <text evidence="3">The sequence shown here is derived from an EMBL/GenBank/DDBJ whole genome shotgun (WGS) entry which is preliminary data.</text>
</comment>
<keyword evidence="1" id="KW-1133">Transmembrane helix</keyword>
<accession>A0A844XNR6</accession>
<dbReference type="Pfam" id="PF26002">
    <property type="entry name" value="Beta-barrel_AprE"/>
    <property type="match status" value="1"/>
</dbReference>
<dbReference type="Gene3D" id="2.40.30.170">
    <property type="match status" value="1"/>
</dbReference>
<keyword evidence="4" id="KW-1185">Reference proteome</keyword>
<dbReference type="PANTHER" id="PTHR30386">
    <property type="entry name" value="MEMBRANE FUSION SUBUNIT OF EMRAB-TOLC MULTIDRUG EFFLUX PUMP"/>
    <property type="match status" value="1"/>
</dbReference>
<name>A0A844XNR6_9SPHN</name>
<reference evidence="3 4" key="1">
    <citation type="submission" date="2019-12" db="EMBL/GenBank/DDBJ databases">
        <title>Genomic-based taxomic classification of the family Erythrobacteraceae.</title>
        <authorList>
            <person name="Xu L."/>
        </authorList>
    </citation>
    <scope>NUCLEOTIDE SEQUENCE [LARGE SCALE GENOMIC DNA]</scope>
    <source>
        <strain evidence="3 4">DSM 17792</strain>
    </source>
</reference>
<keyword evidence="1" id="KW-0472">Membrane</keyword>
<proteinExistence type="predicted"/>